<dbReference type="Proteomes" id="UP000254764">
    <property type="component" value="Unassembled WGS sequence"/>
</dbReference>
<keyword evidence="1" id="KW-0732">Signal</keyword>
<sequence length="134" mass="14997">MSARLPFRTTLSLTSLLFLSVASGAFAGTPSCEQVTGTVSSRFAQNMRGFLGLDLSIAEFGFIHQNRLEPRDDTHPVERRYCQAKVTTTDGERRRLWYVVEDNWGYAGLGSSVEFCMSGLDPWHVYGAHCKSLR</sequence>
<gene>
    <name evidence="2" type="ORF">RHIZ70_3910</name>
</gene>
<name>A0A376AK58_9HYPH</name>
<evidence type="ECO:0000256" key="1">
    <source>
        <dbReference type="SAM" id="SignalP"/>
    </source>
</evidence>
<accession>A0A376AK58</accession>
<feature type="signal peptide" evidence="1">
    <location>
        <begin position="1"/>
        <end position="27"/>
    </location>
</feature>
<evidence type="ECO:0000313" key="2">
    <source>
        <dbReference type="EMBL" id="SSC68202.1"/>
    </source>
</evidence>
<dbReference type="OrthoDB" id="9808546at2"/>
<protein>
    <submittedName>
        <fullName evidence="2">Uncharacterized protein</fullName>
    </submittedName>
</protein>
<dbReference type="STRING" id="1336235.GCA_000518785_01232"/>
<dbReference type="AlphaFoldDB" id="A0A376AK58"/>
<feature type="chain" id="PRO_5017085181" evidence="1">
    <location>
        <begin position="28"/>
        <end position="134"/>
    </location>
</feature>
<keyword evidence="3" id="KW-1185">Reference proteome</keyword>
<dbReference type="EMBL" id="UEYP01000006">
    <property type="protein sequence ID" value="SSC68202.1"/>
    <property type="molecule type" value="Genomic_DNA"/>
</dbReference>
<organism evidence="2 3">
    <name type="scientific">Ciceribacter selenitireducens ATCC BAA-1503</name>
    <dbReference type="NCBI Taxonomy" id="1336235"/>
    <lineage>
        <taxon>Bacteria</taxon>
        <taxon>Pseudomonadati</taxon>
        <taxon>Pseudomonadota</taxon>
        <taxon>Alphaproteobacteria</taxon>
        <taxon>Hyphomicrobiales</taxon>
        <taxon>Rhizobiaceae</taxon>
        <taxon>Ciceribacter</taxon>
    </lineage>
</organism>
<proteinExistence type="predicted"/>
<dbReference type="RefSeq" id="WP_115670719.1">
    <property type="nucleotide sequence ID" value="NZ_UEYP01000006.1"/>
</dbReference>
<evidence type="ECO:0000313" key="3">
    <source>
        <dbReference type="Proteomes" id="UP000254764"/>
    </source>
</evidence>
<reference evidence="3" key="1">
    <citation type="submission" date="2018-07" db="EMBL/GenBank/DDBJ databases">
        <authorList>
            <person name="Peiro R."/>
            <person name="Begona"/>
            <person name="Cbmso G."/>
            <person name="Lopez M."/>
            <person name="Gonzalez S."/>
        </authorList>
    </citation>
    <scope>NUCLEOTIDE SEQUENCE [LARGE SCALE GENOMIC DNA]</scope>
</reference>